<comment type="caution">
    <text evidence="7">The sequence shown here is derived from an EMBL/GenBank/DDBJ whole genome shotgun (WGS) entry which is preliminary data.</text>
</comment>
<dbReference type="InterPro" id="IPR003661">
    <property type="entry name" value="HisK_dim/P_dom"/>
</dbReference>
<dbReference type="CDD" id="cd00130">
    <property type="entry name" value="PAS"/>
    <property type="match status" value="1"/>
</dbReference>
<dbReference type="InterPro" id="IPR000700">
    <property type="entry name" value="PAS-assoc_C"/>
</dbReference>
<dbReference type="CDD" id="cd00082">
    <property type="entry name" value="HisKA"/>
    <property type="match status" value="1"/>
</dbReference>
<dbReference type="InterPro" id="IPR013767">
    <property type="entry name" value="PAS_fold"/>
</dbReference>
<dbReference type="GO" id="GO:0000155">
    <property type="term" value="F:phosphorelay sensor kinase activity"/>
    <property type="evidence" value="ECO:0007669"/>
    <property type="project" value="InterPro"/>
</dbReference>
<dbReference type="EMBL" id="DRLD01000114">
    <property type="protein sequence ID" value="HED09863.1"/>
    <property type="molecule type" value="Genomic_DNA"/>
</dbReference>
<evidence type="ECO:0000256" key="2">
    <source>
        <dbReference type="ARBA" id="ARBA00012438"/>
    </source>
</evidence>
<dbReference type="Proteomes" id="UP000886005">
    <property type="component" value="Unassembled WGS sequence"/>
</dbReference>
<dbReference type="Gene3D" id="3.30.450.20">
    <property type="entry name" value="PAS domain"/>
    <property type="match status" value="2"/>
</dbReference>
<dbReference type="Gene3D" id="1.10.287.130">
    <property type="match status" value="1"/>
</dbReference>
<dbReference type="GO" id="GO:0006355">
    <property type="term" value="P:regulation of DNA-templated transcription"/>
    <property type="evidence" value="ECO:0007669"/>
    <property type="project" value="InterPro"/>
</dbReference>
<dbReference type="Pfam" id="PF00072">
    <property type="entry name" value="Response_reg"/>
    <property type="match status" value="1"/>
</dbReference>
<dbReference type="SMART" id="SM00448">
    <property type="entry name" value="REC"/>
    <property type="match status" value="1"/>
</dbReference>
<feature type="domain" description="PAC" evidence="6">
    <location>
        <begin position="312"/>
        <end position="366"/>
    </location>
</feature>
<dbReference type="EC" id="2.7.13.3" evidence="2"/>
<dbReference type="NCBIfam" id="TIGR00229">
    <property type="entry name" value="sensory_box"/>
    <property type="match status" value="1"/>
</dbReference>
<dbReference type="InterPro" id="IPR000014">
    <property type="entry name" value="PAS"/>
</dbReference>
<dbReference type="AlphaFoldDB" id="A0A7V1LKV1"/>
<dbReference type="PANTHER" id="PTHR43228">
    <property type="entry name" value="TWO-COMPONENT RESPONSE REGULATOR"/>
    <property type="match status" value="1"/>
</dbReference>
<feature type="domain" description="Response regulatory" evidence="4">
    <location>
        <begin position="459"/>
        <end position="572"/>
    </location>
</feature>
<evidence type="ECO:0000259" key="6">
    <source>
        <dbReference type="PROSITE" id="PS50113"/>
    </source>
</evidence>
<name>A0A7V1LKV1_CALAY</name>
<dbReference type="Gene3D" id="3.40.50.2300">
    <property type="match status" value="1"/>
</dbReference>
<dbReference type="PROSITE" id="PS50110">
    <property type="entry name" value="RESPONSE_REGULATORY"/>
    <property type="match status" value="1"/>
</dbReference>
<feature type="domain" description="PAS" evidence="5">
    <location>
        <begin position="241"/>
        <end position="287"/>
    </location>
</feature>
<evidence type="ECO:0000256" key="1">
    <source>
        <dbReference type="ARBA" id="ARBA00000085"/>
    </source>
</evidence>
<evidence type="ECO:0000256" key="3">
    <source>
        <dbReference type="PROSITE-ProRule" id="PRU00169"/>
    </source>
</evidence>
<dbReference type="PROSITE" id="PS50112">
    <property type="entry name" value="PAS"/>
    <property type="match status" value="1"/>
</dbReference>
<dbReference type="PROSITE" id="PS50113">
    <property type="entry name" value="PAC"/>
    <property type="match status" value="1"/>
</dbReference>
<dbReference type="SUPFAM" id="SSF47384">
    <property type="entry name" value="Homodimeric domain of signal transducing histidine kinase"/>
    <property type="match status" value="1"/>
</dbReference>
<sequence>MNETQFDLAYLTSKETAFIKFIDICSQIEKFSVSGRIVPPKARLEKPADTSAIPVFFVEIKDLSDTEIRERFREIKLFDLPYVLLYDDAHAGEVSGYNPPYWLHQKNLNAFELTLLLPKIEADHRLRVQAGYLKRKFHESEKRFIGVFRSKTEATIVLNHDGLIRYINPACQELFDIPQNFVGQRFPLDVKAGEIRELDLRLLTGKNRTVEIVTNELIWEDELCITLTLRDTRELRRLEDELLTFRHVIHLSPLPIMITDQYGTIIYINEQFSKCTGHTEKDALGKTPRILKSNAHKPEFYKKMWETITAGETWRGQICNKMKDGRLYWEKQVISPVRDKRGDIKFYVSIRIEDIQKRKEEKARQKAETLKSVQELAGGIAHEFSQPLQVLTISMSILEQQVADSEYYVKAQRSIQRIVELVDNLKSITALRQQDYLSTKIINIRASSEEAMEKSRQQRILIIDDEPELLDSLIEVLHLSGYECDGASNGPEALDHIGNQSYSLIISDVDMPEMPGTELFKKIKESGYKGHFVFMTGYEVEEELEDTVRMADAFLSKPFPLLDLKNLVIKLVGEPLSEKD</sequence>
<dbReference type="PANTHER" id="PTHR43228:SF1">
    <property type="entry name" value="TWO-COMPONENT RESPONSE REGULATOR ARR22"/>
    <property type="match status" value="1"/>
</dbReference>
<comment type="catalytic activity">
    <reaction evidence="1">
        <text>ATP + protein L-histidine = ADP + protein N-phospho-L-histidine.</text>
        <dbReference type="EC" id="2.7.13.3"/>
    </reaction>
</comment>
<proteinExistence type="predicted"/>
<dbReference type="InterPro" id="IPR035965">
    <property type="entry name" value="PAS-like_dom_sf"/>
</dbReference>
<accession>A0A7V1LKV1</accession>
<dbReference type="SUPFAM" id="SSF55785">
    <property type="entry name" value="PYP-like sensor domain (PAS domain)"/>
    <property type="match status" value="2"/>
</dbReference>
<dbReference type="InterPro" id="IPR011006">
    <property type="entry name" value="CheY-like_superfamily"/>
</dbReference>
<feature type="modified residue" description="4-aspartylphosphate" evidence="3">
    <location>
        <position position="508"/>
    </location>
</feature>
<gene>
    <name evidence="7" type="ORF">ENJ10_04180</name>
</gene>
<dbReference type="CDD" id="cd00156">
    <property type="entry name" value="REC"/>
    <property type="match status" value="1"/>
</dbReference>
<dbReference type="SMART" id="SM00091">
    <property type="entry name" value="PAS"/>
    <property type="match status" value="2"/>
</dbReference>
<dbReference type="InterPro" id="IPR001789">
    <property type="entry name" value="Sig_transdc_resp-reg_receiver"/>
</dbReference>
<evidence type="ECO:0000259" key="4">
    <source>
        <dbReference type="PROSITE" id="PS50110"/>
    </source>
</evidence>
<organism evidence="7">
    <name type="scientific">Caldithrix abyssi</name>
    <dbReference type="NCBI Taxonomy" id="187145"/>
    <lineage>
        <taxon>Bacteria</taxon>
        <taxon>Pseudomonadati</taxon>
        <taxon>Calditrichota</taxon>
        <taxon>Calditrichia</taxon>
        <taxon>Calditrichales</taxon>
        <taxon>Calditrichaceae</taxon>
        <taxon>Caldithrix</taxon>
    </lineage>
</organism>
<evidence type="ECO:0000313" key="7">
    <source>
        <dbReference type="EMBL" id="HED09863.1"/>
    </source>
</evidence>
<dbReference type="InterPro" id="IPR052048">
    <property type="entry name" value="ST_Response_Regulator"/>
</dbReference>
<dbReference type="SUPFAM" id="SSF52172">
    <property type="entry name" value="CheY-like"/>
    <property type="match status" value="1"/>
</dbReference>
<dbReference type="Pfam" id="PF00989">
    <property type="entry name" value="PAS"/>
    <property type="match status" value="1"/>
</dbReference>
<reference evidence="7" key="1">
    <citation type="journal article" date="2020" name="mSystems">
        <title>Genome- and Community-Level Interaction Insights into Carbon Utilization and Element Cycling Functions of Hydrothermarchaeota in Hydrothermal Sediment.</title>
        <authorList>
            <person name="Zhou Z."/>
            <person name="Liu Y."/>
            <person name="Xu W."/>
            <person name="Pan J."/>
            <person name="Luo Z.H."/>
            <person name="Li M."/>
        </authorList>
    </citation>
    <scope>NUCLEOTIDE SEQUENCE [LARGE SCALE GENOMIC DNA]</scope>
    <source>
        <strain evidence="7">HyVt-456</strain>
    </source>
</reference>
<keyword evidence="3" id="KW-0597">Phosphoprotein</keyword>
<protein>
    <recommendedName>
        <fullName evidence="2">histidine kinase</fullName>
        <ecNumber evidence="2">2.7.13.3</ecNumber>
    </recommendedName>
</protein>
<dbReference type="InterPro" id="IPR036097">
    <property type="entry name" value="HisK_dim/P_sf"/>
</dbReference>
<evidence type="ECO:0000259" key="5">
    <source>
        <dbReference type="PROSITE" id="PS50112"/>
    </source>
</evidence>